<keyword evidence="2" id="KW-1185">Reference proteome</keyword>
<evidence type="ECO:0000313" key="2">
    <source>
        <dbReference type="Proteomes" id="UP001552594"/>
    </source>
</evidence>
<name>A0ABV3K7B7_STRON</name>
<sequence>MGETFDLVRGQVFQGLGVQLPRQDRVAVEEGEVGQAASVRTDRR</sequence>
<evidence type="ECO:0000313" key="1">
    <source>
        <dbReference type="EMBL" id="MEV5510858.1"/>
    </source>
</evidence>
<gene>
    <name evidence="1" type="ORF">AB0L16_31305</name>
</gene>
<dbReference type="RefSeq" id="WP_364855387.1">
    <property type="nucleotide sequence ID" value="NZ_JBFAUK010000041.1"/>
</dbReference>
<organism evidence="1 2">
    <name type="scientific">Streptomyces orinoci</name>
    <name type="common">Streptoverticillium orinoci</name>
    <dbReference type="NCBI Taxonomy" id="67339"/>
    <lineage>
        <taxon>Bacteria</taxon>
        <taxon>Bacillati</taxon>
        <taxon>Actinomycetota</taxon>
        <taxon>Actinomycetes</taxon>
        <taxon>Kitasatosporales</taxon>
        <taxon>Streptomycetaceae</taxon>
        <taxon>Streptomyces</taxon>
    </lineage>
</organism>
<proteinExistence type="predicted"/>
<comment type="caution">
    <text evidence="1">The sequence shown here is derived from an EMBL/GenBank/DDBJ whole genome shotgun (WGS) entry which is preliminary data.</text>
</comment>
<accession>A0ABV3K7B7</accession>
<reference evidence="1 2" key="1">
    <citation type="submission" date="2024-06" db="EMBL/GenBank/DDBJ databases">
        <title>The Natural Products Discovery Center: Release of the First 8490 Sequenced Strains for Exploring Actinobacteria Biosynthetic Diversity.</title>
        <authorList>
            <person name="Kalkreuter E."/>
            <person name="Kautsar S.A."/>
            <person name="Yang D."/>
            <person name="Bader C.D."/>
            <person name="Teijaro C.N."/>
            <person name="Fluegel L."/>
            <person name="Davis C.M."/>
            <person name="Simpson J.R."/>
            <person name="Lauterbach L."/>
            <person name="Steele A.D."/>
            <person name="Gui C."/>
            <person name="Meng S."/>
            <person name="Li G."/>
            <person name="Viehrig K."/>
            <person name="Ye F."/>
            <person name="Su P."/>
            <person name="Kiefer A.F."/>
            <person name="Nichols A."/>
            <person name="Cepeda A.J."/>
            <person name="Yan W."/>
            <person name="Fan B."/>
            <person name="Jiang Y."/>
            <person name="Adhikari A."/>
            <person name="Zheng C.-J."/>
            <person name="Schuster L."/>
            <person name="Cowan T.M."/>
            <person name="Smanski M.J."/>
            <person name="Chevrette M.G."/>
            <person name="De Carvalho L.P.S."/>
            <person name="Shen B."/>
        </authorList>
    </citation>
    <scope>NUCLEOTIDE SEQUENCE [LARGE SCALE GENOMIC DNA]</scope>
    <source>
        <strain evidence="1 2">NPDC052347</strain>
    </source>
</reference>
<dbReference type="Proteomes" id="UP001552594">
    <property type="component" value="Unassembled WGS sequence"/>
</dbReference>
<dbReference type="EMBL" id="JBFAUK010000041">
    <property type="protein sequence ID" value="MEV5510858.1"/>
    <property type="molecule type" value="Genomic_DNA"/>
</dbReference>
<protein>
    <submittedName>
        <fullName evidence="1">Uncharacterized protein</fullName>
    </submittedName>
</protein>